<organism evidence="2 3">
    <name type="scientific">Actinomortierella ambigua</name>
    <dbReference type="NCBI Taxonomy" id="1343610"/>
    <lineage>
        <taxon>Eukaryota</taxon>
        <taxon>Fungi</taxon>
        <taxon>Fungi incertae sedis</taxon>
        <taxon>Mucoromycota</taxon>
        <taxon>Mortierellomycotina</taxon>
        <taxon>Mortierellomycetes</taxon>
        <taxon>Mortierellales</taxon>
        <taxon>Mortierellaceae</taxon>
        <taxon>Actinomortierella</taxon>
    </lineage>
</organism>
<name>A0A9P6Q7T2_9FUNG</name>
<feature type="region of interest" description="Disordered" evidence="1">
    <location>
        <begin position="702"/>
        <end position="746"/>
    </location>
</feature>
<feature type="compositionally biased region" description="Low complexity" evidence="1">
    <location>
        <begin position="349"/>
        <end position="360"/>
    </location>
</feature>
<feature type="region of interest" description="Disordered" evidence="1">
    <location>
        <begin position="291"/>
        <end position="316"/>
    </location>
</feature>
<feature type="compositionally biased region" description="Basic and acidic residues" evidence="1">
    <location>
        <begin position="66"/>
        <end position="88"/>
    </location>
</feature>
<keyword evidence="3" id="KW-1185">Reference proteome</keyword>
<dbReference type="OrthoDB" id="2445104at2759"/>
<feature type="compositionally biased region" description="Polar residues" evidence="1">
    <location>
        <begin position="721"/>
        <end position="731"/>
    </location>
</feature>
<feature type="compositionally biased region" description="Low complexity" evidence="1">
    <location>
        <begin position="297"/>
        <end position="309"/>
    </location>
</feature>
<sequence>MHPGGDPRYSSHHPRQPSYGDGYGYDYSRSSGYYSSSSSSAPYDYTRSYYHPQDPYRHPDSYYSREQGRSREYDRDRGYDRKDYDYNREYGYSRGYDYSRSYDYRLGDAPPSVSSTYPVRRPRGSPPPPETRLGSAHSPSSLPARWVSTVASTAAWAAASKVAWTAASTLPSTTASTIVWTVPPTAPLSVPPATAPTATPSTAPTAVPIAASALPELVRNQALSSSSTIYQPPVAPGSSVVLTPPQKPQPPASASFSRNPSHPPAQTTNDMSHRPVHTTMVAPQIEANGKTLTSHSQPHLTTTPLQPTPRVNPTSHPQPAMTVDATAGVQLSVAQGIPSQPSLSVSKQPAANSPAPAPASNVTASVIPCLPSTAAPTTDTSMVQLKLITKDLAPPTPSTESVALTPELMKEVKAILEDKPGKSDIASFQDITKMENEAEALFGEVIEGQTSVNSWIRGGNLDWNHWKYIRQVTGVLVLKALVWLLTRHGCVYMTGKLILELYKQVYNSDVDPQALLSLLKWSQINPYVETKTVTKERGAVFVYYRARPETLRKLVKAADAGKSLHLQRDPVQAVPEHHGLEFDSIDIARFGQLAKSMVSEDILDIIAGIHCSQMFTSYHGFRHLRPKRLLGPFSRYAPFAPLMDFFAANVRVFGKKSINPNPSWIFLESGDTKIIRPEGQDYPDFVLADEDEDVDMDIEDEDATSQITQSPPITNGIVDDQPNTDGTIQSTVEERQPSQNTTTTTTTITTTQGVAKDNAQRIGVTKVSSQHHTQAFGELLCKHVVPPSASSRFPSLPRPTLPPPSNPSRYYRPIPDMIRIN</sequence>
<accession>A0A9P6Q7T2</accession>
<reference evidence="2" key="1">
    <citation type="journal article" date="2020" name="Fungal Divers.">
        <title>Resolving the Mortierellaceae phylogeny through synthesis of multi-gene phylogenetics and phylogenomics.</title>
        <authorList>
            <person name="Vandepol N."/>
            <person name="Liber J."/>
            <person name="Desiro A."/>
            <person name="Na H."/>
            <person name="Kennedy M."/>
            <person name="Barry K."/>
            <person name="Grigoriev I.V."/>
            <person name="Miller A.N."/>
            <person name="O'Donnell K."/>
            <person name="Stajich J.E."/>
            <person name="Bonito G."/>
        </authorList>
    </citation>
    <scope>NUCLEOTIDE SEQUENCE</scope>
    <source>
        <strain evidence="2">BC1065</strain>
    </source>
</reference>
<gene>
    <name evidence="2" type="ORF">DFQ27_003578</name>
</gene>
<feature type="region of interest" description="Disordered" evidence="1">
    <location>
        <begin position="789"/>
        <end position="815"/>
    </location>
</feature>
<dbReference type="AlphaFoldDB" id="A0A9P6Q7T2"/>
<proteinExistence type="predicted"/>
<feature type="compositionally biased region" description="Polar residues" evidence="1">
    <location>
        <begin position="704"/>
        <end position="713"/>
    </location>
</feature>
<dbReference type="EMBL" id="JAAAJB010000251">
    <property type="protein sequence ID" value="KAG0260354.1"/>
    <property type="molecule type" value="Genomic_DNA"/>
</dbReference>
<protein>
    <submittedName>
        <fullName evidence="2">Uncharacterized protein</fullName>
    </submittedName>
</protein>
<feature type="region of interest" description="Disordered" evidence="1">
    <location>
        <begin position="234"/>
        <end position="274"/>
    </location>
</feature>
<feature type="region of interest" description="Disordered" evidence="1">
    <location>
        <begin position="339"/>
        <end position="360"/>
    </location>
</feature>
<feature type="compositionally biased region" description="Low complexity" evidence="1">
    <location>
        <begin position="18"/>
        <end position="45"/>
    </location>
</feature>
<feature type="compositionally biased region" description="Pro residues" evidence="1">
    <location>
        <begin position="796"/>
        <end position="806"/>
    </location>
</feature>
<evidence type="ECO:0000256" key="1">
    <source>
        <dbReference type="SAM" id="MobiDB-lite"/>
    </source>
</evidence>
<comment type="caution">
    <text evidence="2">The sequence shown here is derived from an EMBL/GenBank/DDBJ whole genome shotgun (WGS) entry which is preliminary data.</text>
</comment>
<feature type="compositionally biased region" description="Low complexity" evidence="1">
    <location>
        <begin position="90"/>
        <end position="99"/>
    </location>
</feature>
<evidence type="ECO:0000313" key="3">
    <source>
        <dbReference type="Proteomes" id="UP000807716"/>
    </source>
</evidence>
<dbReference type="Proteomes" id="UP000807716">
    <property type="component" value="Unassembled WGS sequence"/>
</dbReference>
<feature type="compositionally biased region" description="Polar residues" evidence="1">
    <location>
        <begin position="256"/>
        <end position="270"/>
    </location>
</feature>
<feature type="region of interest" description="Disordered" evidence="1">
    <location>
        <begin position="1"/>
        <end position="141"/>
    </location>
</feature>
<evidence type="ECO:0000313" key="2">
    <source>
        <dbReference type="EMBL" id="KAG0260354.1"/>
    </source>
</evidence>